<gene>
    <name evidence="1" type="ORF">FE784_24360</name>
</gene>
<dbReference type="AlphaFoldDB" id="A0A5C4T497"/>
<dbReference type="Proteomes" id="UP000307943">
    <property type="component" value="Unassembled WGS sequence"/>
</dbReference>
<proteinExistence type="predicted"/>
<keyword evidence="2" id="KW-1185">Reference proteome</keyword>
<accession>A0A5C4T497</accession>
<comment type="caution">
    <text evidence="1">The sequence shown here is derived from an EMBL/GenBank/DDBJ whole genome shotgun (WGS) entry which is preliminary data.</text>
</comment>
<dbReference type="EMBL" id="VDCQ01000040">
    <property type="protein sequence ID" value="TNJ63595.1"/>
    <property type="molecule type" value="Genomic_DNA"/>
</dbReference>
<organism evidence="1 2">
    <name type="scientific">Paenibacillus hemerocallicola</name>
    <dbReference type="NCBI Taxonomy" id="1172614"/>
    <lineage>
        <taxon>Bacteria</taxon>
        <taxon>Bacillati</taxon>
        <taxon>Bacillota</taxon>
        <taxon>Bacilli</taxon>
        <taxon>Bacillales</taxon>
        <taxon>Paenibacillaceae</taxon>
        <taxon>Paenibacillus</taxon>
    </lineage>
</organism>
<reference evidence="1 2" key="1">
    <citation type="submission" date="2019-05" db="EMBL/GenBank/DDBJ databases">
        <title>We sequenced the genome of Paenibacillus hemerocallicola KCTC 33185 for further insight into its adaptation and study the phylogeny of Paenibacillus.</title>
        <authorList>
            <person name="Narsing Rao M.P."/>
        </authorList>
    </citation>
    <scope>NUCLEOTIDE SEQUENCE [LARGE SCALE GENOMIC DNA]</scope>
    <source>
        <strain evidence="1 2">KCTC 33185</strain>
    </source>
</reference>
<evidence type="ECO:0000313" key="1">
    <source>
        <dbReference type="EMBL" id="TNJ63595.1"/>
    </source>
</evidence>
<name>A0A5C4T497_9BACL</name>
<dbReference type="RefSeq" id="WP_139604868.1">
    <property type="nucleotide sequence ID" value="NZ_VDCQ01000040.1"/>
</dbReference>
<sequence>MNVEELRDRYELLIEQEDRLLRQIGTGEMYLCTLLETMYHKDREVDPGAAKELAQRMYAYTEERRTELWQVRLEKTILAMQLKPESR</sequence>
<protein>
    <submittedName>
        <fullName evidence="1">Uncharacterized protein</fullName>
    </submittedName>
</protein>
<dbReference type="OrthoDB" id="2666011at2"/>
<evidence type="ECO:0000313" key="2">
    <source>
        <dbReference type="Proteomes" id="UP000307943"/>
    </source>
</evidence>